<dbReference type="InterPro" id="IPR035669">
    <property type="entry name" value="SGNH_plant_lipase-like"/>
</dbReference>
<dbReference type="PANTHER" id="PTHR45966">
    <property type="entry name" value="GDSL-LIKE LIPASE/ACYLHYDROLASE"/>
    <property type="match status" value="1"/>
</dbReference>
<dbReference type="AlphaFoldDB" id="A0AAV3R8J1"/>
<comment type="similarity">
    <text evidence="1">Belongs to the 'GDSL' lipolytic enzyme family.</text>
</comment>
<dbReference type="Pfam" id="PF00657">
    <property type="entry name" value="Lipase_GDSL"/>
    <property type="match status" value="1"/>
</dbReference>
<sequence>MAYFVWLLTTTIACVLFLNFQTTIADGGGHEALRSSSPPLFIFGDSTVDSGNNNFIETIPENKANFEPYGLNGFFQEPTGRFSDGRITVDYIAEYAKLPLIPPYNKPSAEYIHGVNFASGGAGVLSSTNQGLVIDLKTQLKNFEEVYKSLTQKLGSKEATNEMISDAVYYISIGSNDYMGGYLGNPTMQQLHPPQEFVTLVISNLTFAIQELYEKGARKFAFLSLSALGCVPALRAANPKADGGCFEEASALALAHNYAFSALLSNLETLLEGFKYVYSDYFYNWLNDRVNNPTHYGFKEGVNACCGTGPYGGIFTCGGNKAVSEYQLCENVSDYVFFDSFHATEKVHQQLAEVMWEGTIFSLAASPSVAIGPRSYNLKDLFFEKEKITIADVVDIDSGYQII</sequence>
<accession>A0AAV3R8J1</accession>
<reference evidence="5 6" key="1">
    <citation type="submission" date="2024-01" db="EMBL/GenBank/DDBJ databases">
        <title>The complete chloroplast genome sequence of Lithospermum erythrorhizon: insights into the phylogenetic relationship among Boraginaceae species and the maternal lineages of purple gromwells.</title>
        <authorList>
            <person name="Okada T."/>
            <person name="Watanabe K."/>
        </authorList>
    </citation>
    <scope>NUCLEOTIDE SEQUENCE [LARGE SCALE GENOMIC DNA]</scope>
</reference>
<evidence type="ECO:0000256" key="2">
    <source>
        <dbReference type="ARBA" id="ARBA00022729"/>
    </source>
</evidence>
<gene>
    <name evidence="5" type="ORF">LIER_25888</name>
</gene>
<dbReference type="SUPFAM" id="SSF52266">
    <property type="entry name" value="SGNH hydrolase"/>
    <property type="match status" value="1"/>
</dbReference>
<proteinExistence type="inferred from homology"/>
<evidence type="ECO:0000256" key="4">
    <source>
        <dbReference type="SAM" id="SignalP"/>
    </source>
</evidence>
<dbReference type="GO" id="GO:0016298">
    <property type="term" value="F:lipase activity"/>
    <property type="evidence" value="ECO:0007669"/>
    <property type="project" value="TreeGrafter"/>
</dbReference>
<evidence type="ECO:0000256" key="1">
    <source>
        <dbReference type="ARBA" id="ARBA00008668"/>
    </source>
</evidence>
<name>A0AAV3R8J1_LITER</name>
<evidence type="ECO:0000256" key="3">
    <source>
        <dbReference type="SAM" id="Coils"/>
    </source>
</evidence>
<feature type="signal peptide" evidence="4">
    <location>
        <begin position="1"/>
        <end position="25"/>
    </location>
</feature>
<dbReference type="Gene3D" id="3.40.50.1110">
    <property type="entry name" value="SGNH hydrolase"/>
    <property type="match status" value="1"/>
</dbReference>
<organism evidence="5 6">
    <name type="scientific">Lithospermum erythrorhizon</name>
    <name type="common">Purple gromwell</name>
    <name type="synonym">Lithospermum officinale var. erythrorhizon</name>
    <dbReference type="NCBI Taxonomy" id="34254"/>
    <lineage>
        <taxon>Eukaryota</taxon>
        <taxon>Viridiplantae</taxon>
        <taxon>Streptophyta</taxon>
        <taxon>Embryophyta</taxon>
        <taxon>Tracheophyta</taxon>
        <taxon>Spermatophyta</taxon>
        <taxon>Magnoliopsida</taxon>
        <taxon>eudicotyledons</taxon>
        <taxon>Gunneridae</taxon>
        <taxon>Pentapetalae</taxon>
        <taxon>asterids</taxon>
        <taxon>lamiids</taxon>
        <taxon>Boraginales</taxon>
        <taxon>Boraginaceae</taxon>
        <taxon>Boraginoideae</taxon>
        <taxon>Lithospermeae</taxon>
        <taxon>Lithospermum</taxon>
    </lineage>
</organism>
<keyword evidence="6" id="KW-1185">Reference proteome</keyword>
<dbReference type="InterPro" id="IPR001087">
    <property type="entry name" value="GDSL"/>
</dbReference>
<dbReference type="PANTHER" id="PTHR45966:SF13">
    <property type="entry name" value="GDSL ESTERASE_LIPASE"/>
    <property type="match status" value="1"/>
</dbReference>
<dbReference type="InterPro" id="IPR036514">
    <property type="entry name" value="SGNH_hydro_sf"/>
</dbReference>
<dbReference type="CDD" id="cd01837">
    <property type="entry name" value="SGNH_plant_lipase_like"/>
    <property type="match status" value="1"/>
</dbReference>
<dbReference type="EMBL" id="BAABME010007899">
    <property type="protein sequence ID" value="GAA0171971.1"/>
    <property type="molecule type" value="Genomic_DNA"/>
</dbReference>
<evidence type="ECO:0000313" key="5">
    <source>
        <dbReference type="EMBL" id="GAA0171971.1"/>
    </source>
</evidence>
<protein>
    <submittedName>
        <fullName evidence="5">Lipase</fullName>
    </submittedName>
</protein>
<comment type="caution">
    <text evidence="5">The sequence shown here is derived from an EMBL/GenBank/DDBJ whole genome shotgun (WGS) entry which is preliminary data.</text>
</comment>
<dbReference type="Proteomes" id="UP001454036">
    <property type="component" value="Unassembled WGS sequence"/>
</dbReference>
<feature type="coiled-coil region" evidence="3">
    <location>
        <begin position="133"/>
        <end position="160"/>
    </location>
</feature>
<keyword evidence="2 4" id="KW-0732">Signal</keyword>
<feature type="chain" id="PRO_5043483860" evidence="4">
    <location>
        <begin position="26"/>
        <end position="403"/>
    </location>
</feature>
<dbReference type="InterPro" id="IPR044552">
    <property type="entry name" value="GLIP1-5/GLL25"/>
</dbReference>
<evidence type="ECO:0000313" key="6">
    <source>
        <dbReference type="Proteomes" id="UP001454036"/>
    </source>
</evidence>
<keyword evidence="3" id="KW-0175">Coiled coil</keyword>